<sequence>MRRVFTSFRLATLFLTAFVGIFLAPGAALAISPQSTPSFTVPADDCLFGYTEGDLSWRTLGTPGVPVVDVAGVVYDMYNNLCLPIRDDGLRTTAIFTAYSGNTPVDRAARQVDNGARKFAFTLQPGLVVGTIDHVTIRVCRSAVPDAVAPSSNYCGAPQTFYRPIP</sequence>
<name>A0A1S1QF29_9ACTN</name>
<organism evidence="2 3">
    <name type="scientific">Parafrankia colletiae</name>
    <dbReference type="NCBI Taxonomy" id="573497"/>
    <lineage>
        <taxon>Bacteria</taxon>
        <taxon>Bacillati</taxon>
        <taxon>Actinomycetota</taxon>
        <taxon>Actinomycetes</taxon>
        <taxon>Frankiales</taxon>
        <taxon>Frankiaceae</taxon>
        <taxon>Parafrankia</taxon>
    </lineage>
</organism>
<evidence type="ECO:0000313" key="2">
    <source>
        <dbReference type="EMBL" id="OHV31682.1"/>
    </source>
</evidence>
<gene>
    <name evidence="2" type="ORF">CC117_25455</name>
</gene>
<dbReference type="EMBL" id="MBLM01000142">
    <property type="protein sequence ID" value="OHV31682.1"/>
    <property type="molecule type" value="Genomic_DNA"/>
</dbReference>
<proteinExistence type="predicted"/>
<evidence type="ECO:0000256" key="1">
    <source>
        <dbReference type="SAM" id="SignalP"/>
    </source>
</evidence>
<feature type="chain" id="PRO_5010276642" description="Secreted protein" evidence="1">
    <location>
        <begin position="31"/>
        <end position="166"/>
    </location>
</feature>
<accession>A0A1S1QF29</accession>
<dbReference type="Proteomes" id="UP000179627">
    <property type="component" value="Unassembled WGS sequence"/>
</dbReference>
<keyword evidence="1" id="KW-0732">Signal</keyword>
<evidence type="ECO:0000313" key="3">
    <source>
        <dbReference type="Proteomes" id="UP000179627"/>
    </source>
</evidence>
<comment type="caution">
    <text evidence="2">The sequence shown here is derived from an EMBL/GenBank/DDBJ whole genome shotgun (WGS) entry which is preliminary data.</text>
</comment>
<feature type="signal peptide" evidence="1">
    <location>
        <begin position="1"/>
        <end position="30"/>
    </location>
</feature>
<protein>
    <recommendedName>
        <fullName evidence="4">Secreted protein</fullName>
    </recommendedName>
</protein>
<dbReference type="RefSeq" id="WP_071088190.1">
    <property type="nucleotide sequence ID" value="NZ_MBLM01000142.1"/>
</dbReference>
<dbReference type="OrthoDB" id="3538927at2"/>
<dbReference type="AlphaFoldDB" id="A0A1S1QF29"/>
<reference evidence="3" key="1">
    <citation type="submission" date="2016-07" db="EMBL/GenBank/DDBJ databases">
        <title>Sequence Frankia sp. strain CcI1.17.</title>
        <authorList>
            <person name="Ghodhbane-Gtari F."/>
            <person name="Swanson E."/>
            <person name="Gueddou A."/>
            <person name="Morris K."/>
            <person name="Hezbri K."/>
            <person name="Ktari A."/>
            <person name="Nouioui I."/>
            <person name="Abebe-Akele F."/>
            <person name="Simpson S."/>
            <person name="Thomas K."/>
            <person name="Gtari M."/>
            <person name="Tisa L.S."/>
            <person name="Hurst S."/>
        </authorList>
    </citation>
    <scope>NUCLEOTIDE SEQUENCE [LARGE SCALE GENOMIC DNA]</scope>
    <source>
        <strain evidence="3">Cc1.17</strain>
    </source>
</reference>
<evidence type="ECO:0008006" key="4">
    <source>
        <dbReference type="Google" id="ProtNLM"/>
    </source>
</evidence>
<keyword evidence="3" id="KW-1185">Reference proteome</keyword>